<keyword evidence="7" id="KW-1185">Reference proteome</keyword>
<dbReference type="InterPro" id="IPR050090">
    <property type="entry name" value="Tyrosine_recombinase_XerCD"/>
</dbReference>
<accession>A0A7Y0HC19</accession>
<dbReference type="InterPro" id="IPR011010">
    <property type="entry name" value="DNA_brk_join_enz"/>
</dbReference>
<dbReference type="Gene3D" id="1.10.443.10">
    <property type="entry name" value="Intergrase catalytic core"/>
    <property type="match status" value="1"/>
</dbReference>
<reference evidence="6" key="1">
    <citation type="submission" date="2020-04" db="EMBL/GenBank/DDBJ databases">
        <title>Genome Sequencing for Pseudoaltermonas arctica.</title>
        <authorList>
            <person name="Elkins N.S."/>
        </authorList>
    </citation>
    <scope>NUCLEOTIDE SEQUENCE [LARGE SCALE GENOMIC DNA]</scope>
    <source>
        <strain evidence="6">NEC-BIFX-2020_0012</strain>
    </source>
</reference>
<evidence type="ECO:0000259" key="5">
    <source>
        <dbReference type="PROSITE" id="PS51898"/>
    </source>
</evidence>
<dbReference type="SUPFAM" id="SSF56349">
    <property type="entry name" value="DNA breaking-rejoining enzymes"/>
    <property type="match status" value="1"/>
</dbReference>
<dbReference type="InterPro" id="IPR013762">
    <property type="entry name" value="Integrase-like_cat_sf"/>
</dbReference>
<keyword evidence="3" id="KW-0238">DNA-binding</keyword>
<sequence>MDKPTSRRIWLCVKYYLWLCEAKGQSPDTIRGKKAGLKKFARWCIAQRIYSADKIDLDLMDDYMAYLNCYRKALDGNPLCLAQKRNLLTFVKTFIEKLYMKELLSTNALQHIELPSKGRALPKALFSEIEIEKILSQSLLFGVLGLRDRAILETFYATGIRRTELMNLDIDDVDLTAHLLRVNRGKGNKDRIVPISKRACEWITLYLGKIRINMASLSTGSALFLANNGRRYSANKLSEMVARYVKLAGHKRAGACHLFRHATATIMLDNGAELRHVQEMLGHANISTTQIYTHVSRSVLTSTYQRSHPSALSKSSFYL</sequence>
<dbReference type="PANTHER" id="PTHR30349">
    <property type="entry name" value="PHAGE INTEGRASE-RELATED"/>
    <property type="match status" value="1"/>
</dbReference>
<gene>
    <name evidence="6" type="ORF">HHO47_15345</name>
</gene>
<evidence type="ECO:0000256" key="4">
    <source>
        <dbReference type="ARBA" id="ARBA00023172"/>
    </source>
</evidence>
<name>A0A7Y0HC19_9GAMM</name>
<keyword evidence="2" id="KW-0229">DNA integration</keyword>
<keyword evidence="4" id="KW-0233">DNA recombination</keyword>
<evidence type="ECO:0000256" key="3">
    <source>
        <dbReference type="ARBA" id="ARBA00023125"/>
    </source>
</evidence>
<comment type="caution">
    <text evidence="6">The sequence shown here is derived from an EMBL/GenBank/DDBJ whole genome shotgun (WGS) entry which is preliminary data.</text>
</comment>
<comment type="similarity">
    <text evidence="1">Belongs to the 'phage' integrase family.</text>
</comment>
<evidence type="ECO:0000256" key="1">
    <source>
        <dbReference type="ARBA" id="ARBA00008857"/>
    </source>
</evidence>
<dbReference type="InterPro" id="IPR010998">
    <property type="entry name" value="Integrase_recombinase_N"/>
</dbReference>
<dbReference type="EMBL" id="JABBMT010000030">
    <property type="protein sequence ID" value="NMM42155.1"/>
    <property type="molecule type" value="Genomic_DNA"/>
</dbReference>
<dbReference type="InterPro" id="IPR002104">
    <property type="entry name" value="Integrase_catalytic"/>
</dbReference>
<organism evidence="6 7">
    <name type="scientific">Pseudoalteromonas arctica</name>
    <dbReference type="NCBI Taxonomy" id="394751"/>
    <lineage>
        <taxon>Bacteria</taxon>
        <taxon>Pseudomonadati</taxon>
        <taxon>Pseudomonadota</taxon>
        <taxon>Gammaproteobacteria</taxon>
        <taxon>Alteromonadales</taxon>
        <taxon>Pseudoalteromonadaceae</taxon>
        <taxon>Pseudoalteromonas</taxon>
    </lineage>
</organism>
<evidence type="ECO:0000256" key="2">
    <source>
        <dbReference type="ARBA" id="ARBA00022908"/>
    </source>
</evidence>
<dbReference type="RefSeq" id="WP_169021090.1">
    <property type="nucleotide sequence ID" value="NZ_JABBMT010000030.1"/>
</dbReference>
<evidence type="ECO:0000313" key="6">
    <source>
        <dbReference type="EMBL" id="NMM42155.1"/>
    </source>
</evidence>
<proteinExistence type="inferred from homology"/>
<dbReference type="GO" id="GO:0015074">
    <property type="term" value="P:DNA integration"/>
    <property type="evidence" value="ECO:0007669"/>
    <property type="project" value="UniProtKB-KW"/>
</dbReference>
<dbReference type="Gene3D" id="1.10.150.130">
    <property type="match status" value="1"/>
</dbReference>
<protein>
    <submittedName>
        <fullName evidence="6">Tyrosine-type recombinase/integrase</fullName>
    </submittedName>
</protein>
<dbReference type="Proteomes" id="UP000570493">
    <property type="component" value="Unassembled WGS sequence"/>
</dbReference>
<evidence type="ECO:0000313" key="7">
    <source>
        <dbReference type="Proteomes" id="UP000570493"/>
    </source>
</evidence>
<dbReference type="GO" id="GO:0006310">
    <property type="term" value="P:DNA recombination"/>
    <property type="evidence" value="ECO:0007669"/>
    <property type="project" value="UniProtKB-KW"/>
</dbReference>
<dbReference type="GO" id="GO:0003677">
    <property type="term" value="F:DNA binding"/>
    <property type="evidence" value="ECO:0007669"/>
    <property type="project" value="UniProtKB-KW"/>
</dbReference>
<dbReference type="Pfam" id="PF00589">
    <property type="entry name" value="Phage_integrase"/>
    <property type="match status" value="1"/>
</dbReference>
<dbReference type="AlphaFoldDB" id="A0A7Y0HC19"/>
<dbReference type="PROSITE" id="PS51898">
    <property type="entry name" value="TYR_RECOMBINASE"/>
    <property type="match status" value="1"/>
</dbReference>
<feature type="domain" description="Tyr recombinase" evidence="5">
    <location>
        <begin position="120"/>
        <end position="305"/>
    </location>
</feature>
<dbReference type="PANTHER" id="PTHR30349:SF41">
    <property type="entry name" value="INTEGRASE_RECOMBINASE PROTEIN MJ0367-RELATED"/>
    <property type="match status" value="1"/>
</dbReference>